<dbReference type="Pfam" id="PF01399">
    <property type="entry name" value="PCI"/>
    <property type="match status" value="1"/>
</dbReference>
<dbReference type="PANTHER" id="PTHR12732">
    <property type="entry name" value="UNCHARACTERIZED PROTEASOME COMPONENT REGION PCI-CONTAINING"/>
    <property type="match status" value="1"/>
</dbReference>
<reference evidence="4 5" key="1">
    <citation type="submission" date="2020-10" db="EMBL/GenBank/DDBJ databases">
        <authorList>
            <person name="Klimov P.B."/>
            <person name="Dyachkov S.M."/>
            <person name="Chetverikov P.E."/>
        </authorList>
    </citation>
    <scope>NUCLEOTIDE SEQUENCE [LARGE SCALE GENOMIC DNA]</scope>
    <source>
        <strain evidence="4">BMOC 18-1129-001#AD2665</strain>
        <tissue evidence="4">Entire mites</tissue>
    </source>
</reference>
<evidence type="ECO:0000256" key="1">
    <source>
        <dbReference type="ARBA" id="ARBA00025771"/>
    </source>
</evidence>
<evidence type="ECO:0000259" key="3">
    <source>
        <dbReference type="PROSITE" id="PS50250"/>
    </source>
</evidence>
<protein>
    <recommendedName>
        <fullName evidence="2">CSN12-like protein</fullName>
    </recommendedName>
</protein>
<gene>
    <name evidence="4" type="primary">PCID2</name>
    <name evidence="4" type="ORF">GZH46_00743</name>
</gene>
<keyword evidence="5" id="KW-1185">Reference proteome</keyword>
<dbReference type="InterPro" id="IPR045114">
    <property type="entry name" value="Csn12-like"/>
</dbReference>
<proteinExistence type="inferred from homology"/>
<feature type="non-terminal residue" evidence="4">
    <location>
        <position position="1"/>
    </location>
</feature>
<dbReference type="InterPro" id="IPR036388">
    <property type="entry name" value="WH-like_DNA-bd_sf"/>
</dbReference>
<comment type="similarity">
    <text evidence="1">Belongs to the CSN12 family.</text>
</comment>
<sequence length="406" mass="46583">MGKTRALSNAHVGQWMTTLDDAIVARDGETIAELMSLSNANQIDANARKSLGQINASWKDFVEAHLNTVQHLNNGDIVAAFHEKLNSMTLLDNIIKAQRDNMCMALMHRQAVDLRQLAIQADKIDCQRKSYRPDENIEKVCEPMMALFRTCATDSRSSAETSKRRGMIIIINQLFKIYFRINKINLCKPLIRALDNQVNLFHQFSLAQQVTYRYYLGTKSLFDSNIKQAETWLEFAFTNCHPQIYKNKRLILIYLIPVKMLLGHMPTLLLLRHYKLMEFEPIKRAVIAGKVGDLDSALESNSAFFWKYGIYLVLEKLRIIAYRNIFKKVAIAMKTHQIPIDAFLSAVRIVQPDKQVRVEEIHCILANLIYQGKIKGYISLAHQKLVVSKQQPFPPLAEQYSGDVRL</sequence>
<evidence type="ECO:0000256" key="2">
    <source>
        <dbReference type="ARBA" id="ARBA00033214"/>
    </source>
</evidence>
<feature type="domain" description="PCI" evidence="3">
    <location>
        <begin position="210"/>
        <end position="392"/>
    </location>
</feature>
<dbReference type="Proteomes" id="UP000825002">
    <property type="component" value="Unassembled WGS sequence"/>
</dbReference>
<dbReference type="PROSITE" id="PS50250">
    <property type="entry name" value="PCI"/>
    <property type="match status" value="1"/>
</dbReference>
<evidence type="ECO:0000313" key="4">
    <source>
        <dbReference type="EMBL" id="KAG9510705.1"/>
    </source>
</evidence>
<accession>A0ABQ7SBT1</accession>
<evidence type="ECO:0000313" key="5">
    <source>
        <dbReference type="Proteomes" id="UP000825002"/>
    </source>
</evidence>
<organism evidence="4 5">
    <name type="scientific">Fragariocoptes setiger</name>
    <dbReference type="NCBI Taxonomy" id="1670756"/>
    <lineage>
        <taxon>Eukaryota</taxon>
        <taxon>Metazoa</taxon>
        <taxon>Ecdysozoa</taxon>
        <taxon>Arthropoda</taxon>
        <taxon>Chelicerata</taxon>
        <taxon>Arachnida</taxon>
        <taxon>Acari</taxon>
        <taxon>Acariformes</taxon>
        <taxon>Trombidiformes</taxon>
        <taxon>Prostigmata</taxon>
        <taxon>Eupodina</taxon>
        <taxon>Eriophyoidea</taxon>
        <taxon>Phytoptidae</taxon>
        <taxon>Fragariocoptes</taxon>
    </lineage>
</organism>
<dbReference type="EMBL" id="JAIFTH010000090">
    <property type="protein sequence ID" value="KAG9510705.1"/>
    <property type="molecule type" value="Genomic_DNA"/>
</dbReference>
<dbReference type="PANTHER" id="PTHR12732:SF0">
    <property type="entry name" value="PCI DOMAIN-CONTAINING PROTEIN 2"/>
    <property type="match status" value="1"/>
</dbReference>
<name>A0ABQ7SBT1_9ACAR</name>
<dbReference type="SMART" id="SM00753">
    <property type="entry name" value="PAM"/>
    <property type="match status" value="1"/>
</dbReference>
<dbReference type="Gene3D" id="1.10.10.10">
    <property type="entry name" value="Winged helix-like DNA-binding domain superfamily/Winged helix DNA-binding domain"/>
    <property type="match status" value="1"/>
</dbReference>
<comment type="caution">
    <text evidence="4">The sequence shown here is derived from an EMBL/GenBank/DDBJ whole genome shotgun (WGS) entry which is preliminary data.</text>
</comment>
<dbReference type="InterPro" id="IPR000717">
    <property type="entry name" value="PCI_dom"/>
</dbReference>